<dbReference type="EMBL" id="HBEF01024664">
    <property type="protein sequence ID" value="CAD8343145.1"/>
    <property type="molecule type" value="Transcribed_RNA"/>
</dbReference>
<proteinExistence type="predicted"/>
<feature type="compositionally biased region" description="Basic and acidic residues" evidence="2">
    <location>
        <begin position="7"/>
        <end position="24"/>
    </location>
</feature>
<name>A0A7R9ZT75_9STRA</name>
<sequence length="267" mass="30655">MQLHATVGHDRKRDTDSRHTETQRHKAVPRGIERLGETSTSNRHPLPISARLPHFAANHQESKKASKTAQKQTEYHTLRIDHTLITLRALITHSLISRDKANKQATTATTATTGIAINNNQKQPNGKMHNPRSTSMLTLTIITLFVLHCLLLGNTATATVSQEARYRGWDEDAGYVSTREEVLSRHRYDRKRYEQKLAGFKLELERHELGIERSSSPRRLKQKIAAYQRKIDKMQGDLTEFQVERVLGREDMYAEVARYRRSLKGEL</sequence>
<evidence type="ECO:0000256" key="2">
    <source>
        <dbReference type="SAM" id="MobiDB-lite"/>
    </source>
</evidence>
<keyword evidence="1" id="KW-0175">Coiled coil</keyword>
<accession>A0A7R9ZT75</accession>
<evidence type="ECO:0000313" key="3">
    <source>
        <dbReference type="EMBL" id="CAD8343145.1"/>
    </source>
</evidence>
<dbReference type="AlphaFoldDB" id="A0A7R9ZT75"/>
<feature type="coiled-coil region" evidence="1">
    <location>
        <begin position="190"/>
        <end position="244"/>
    </location>
</feature>
<evidence type="ECO:0000256" key="1">
    <source>
        <dbReference type="SAM" id="Coils"/>
    </source>
</evidence>
<reference evidence="3" key="1">
    <citation type="submission" date="2021-01" db="EMBL/GenBank/DDBJ databases">
        <authorList>
            <person name="Corre E."/>
            <person name="Pelletier E."/>
            <person name="Niang G."/>
            <person name="Scheremetjew M."/>
            <person name="Finn R."/>
            <person name="Kale V."/>
            <person name="Holt S."/>
            <person name="Cochrane G."/>
            <person name="Meng A."/>
            <person name="Brown T."/>
            <person name="Cohen L."/>
        </authorList>
    </citation>
    <scope>NUCLEOTIDE SEQUENCE</scope>
    <source>
        <strain evidence="3">CCMP3328</strain>
    </source>
</reference>
<gene>
    <name evidence="3" type="ORF">CAUS1442_LOCUS15280</name>
</gene>
<feature type="region of interest" description="Disordered" evidence="2">
    <location>
        <begin position="1"/>
        <end position="47"/>
    </location>
</feature>
<organism evidence="3">
    <name type="scientific">Craspedostauros australis</name>
    <dbReference type="NCBI Taxonomy" id="1486917"/>
    <lineage>
        <taxon>Eukaryota</taxon>
        <taxon>Sar</taxon>
        <taxon>Stramenopiles</taxon>
        <taxon>Ochrophyta</taxon>
        <taxon>Bacillariophyta</taxon>
        <taxon>Bacillariophyceae</taxon>
        <taxon>Bacillariophycidae</taxon>
        <taxon>Naviculales</taxon>
        <taxon>Naviculaceae</taxon>
        <taxon>Craspedostauros</taxon>
    </lineage>
</organism>
<protein>
    <submittedName>
        <fullName evidence="3">Uncharacterized protein</fullName>
    </submittedName>
</protein>